<dbReference type="PANTHER" id="PTHR23131:SF4">
    <property type="entry name" value="METALLO-BETA-LACTAMASE SUPERFAMILY POTEIN"/>
    <property type="match status" value="1"/>
</dbReference>
<comment type="caution">
    <text evidence="2">The sequence shown here is derived from an EMBL/GenBank/DDBJ whole genome shotgun (WGS) entry which is preliminary data.</text>
</comment>
<dbReference type="InterPro" id="IPR050662">
    <property type="entry name" value="Sec-metab_biosynth-thioest"/>
</dbReference>
<evidence type="ECO:0000313" key="3">
    <source>
        <dbReference type="Proteomes" id="UP001500791"/>
    </source>
</evidence>
<dbReference type="InterPro" id="IPR036388">
    <property type="entry name" value="WH-like_DNA-bd_sf"/>
</dbReference>
<dbReference type="SMART" id="SM00849">
    <property type="entry name" value="Lactamase_B"/>
    <property type="match status" value="1"/>
</dbReference>
<dbReference type="EMBL" id="BAAAEJ010000007">
    <property type="protein sequence ID" value="GAA0392127.1"/>
    <property type="molecule type" value="Genomic_DNA"/>
</dbReference>
<feature type="domain" description="Metallo-beta-lactamase" evidence="1">
    <location>
        <begin position="34"/>
        <end position="251"/>
    </location>
</feature>
<gene>
    <name evidence="2" type="ORF">GCM10009093_18390</name>
</gene>
<dbReference type="InterPro" id="IPR001279">
    <property type="entry name" value="Metallo-B-lactamas"/>
</dbReference>
<dbReference type="Gene3D" id="3.60.15.10">
    <property type="entry name" value="Ribonuclease Z/Hydroxyacylglutathione hydrolase-like"/>
    <property type="match status" value="1"/>
</dbReference>
<evidence type="ECO:0000259" key="1">
    <source>
        <dbReference type="SMART" id="SM00849"/>
    </source>
</evidence>
<dbReference type="InterPro" id="IPR036866">
    <property type="entry name" value="RibonucZ/Hydroxyglut_hydro"/>
</dbReference>
<reference evidence="2 3" key="1">
    <citation type="journal article" date="2019" name="Int. J. Syst. Evol. Microbiol.">
        <title>The Global Catalogue of Microorganisms (GCM) 10K type strain sequencing project: providing services to taxonomists for standard genome sequencing and annotation.</title>
        <authorList>
            <consortium name="The Broad Institute Genomics Platform"/>
            <consortium name="The Broad Institute Genome Sequencing Center for Infectious Disease"/>
            <person name="Wu L."/>
            <person name="Ma J."/>
        </authorList>
    </citation>
    <scope>NUCLEOTIDE SEQUENCE [LARGE SCALE GENOMIC DNA]</scope>
    <source>
        <strain evidence="2 3">JCM 13476</strain>
    </source>
</reference>
<dbReference type="Gene3D" id="1.10.10.10">
    <property type="entry name" value="Winged helix-like DNA-binding domain superfamily/Winged helix DNA-binding domain"/>
    <property type="match status" value="1"/>
</dbReference>
<dbReference type="SUPFAM" id="SSF56281">
    <property type="entry name" value="Metallo-hydrolase/oxidoreductase"/>
    <property type="match status" value="1"/>
</dbReference>
<sequence length="342" mass="37850">MTYPQPALPLSDEAVTVADGVLWMRLALPIALDHINVYAIADGDGWVLVDTGLSIPPTHAAWEKLLAGPLGGKPIHRLIVTHMHPDHIGAAGWLYEKTGAPLLMSRLEYVCARMYVTEDAAGPTPEAETFFRRQGWDDDAIARWKANTGRFSRSISPIPPQYTRLEEGEVLSIGGREWTVVIGAGHSPEHVCLWRKDDDVFIAGDQILPKISSNIGVWDTEPLADPLKDWLLSLEDLKARLPEGLLVLPSHGEPFYGVTTRLEALLRGHEVGLKRLMRSLQQKSRSIDVFGALFARQIGPELLGMATSESLAHLNYLEGQGRAVRETDEHGVEWWSAVEGRQ</sequence>
<dbReference type="RefSeq" id="WP_243862839.1">
    <property type="nucleotide sequence ID" value="NZ_BAAAEJ010000007.1"/>
</dbReference>
<proteinExistence type="predicted"/>
<evidence type="ECO:0000313" key="2">
    <source>
        <dbReference type="EMBL" id="GAA0392127.1"/>
    </source>
</evidence>
<keyword evidence="3" id="KW-1185">Reference proteome</keyword>
<organism evidence="2 3">
    <name type="scientific">Brevundimonas terrae</name>
    <dbReference type="NCBI Taxonomy" id="363631"/>
    <lineage>
        <taxon>Bacteria</taxon>
        <taxon>Pseudomonadati</taxon>
        <taxon>Pseudomonadota</taxon>
        <taxon>Alphaproteobacteria</taxon>
        <taxon>Caulobacterales</taxon>
        <taxon>Caulobacteraceae</taxon>
        <taxon>Brevundimonas</taxon>
    </lineage>
</organism>
<name>A0ABN0YDP4_9CAUL</name>
<dbReference type="Pfam" id="PF00753">
    <property type="entry name" value="Lactamase_B"/>
    <property type="match status" value="1"/>
</dbReference>
<accession>A0ABN0YDP4</accession>
<protein>
    <submittedName>
        <fullName evidence="2">MBL fold metallo-hydrolase</fullName>
    </submittedName>
</protein>
<dbReference type="PANTHER" id="PTHR23131">
    <property type="entry name" value="ENDORIBONUCLEASE LACTB2"/>
    <property type="match status" value="1"/>
</dbReference>
<dbReference type="Proteomes" id="UP001500791">
    <property type="component" value="Unassembled WGS sequence"/>
</dbReference>